<evidence type="ECO:0000313" key="4">
    <source>
        <dbReference type="Proteomes" id="UP000058114"/>
    </source>
</evidence>
<dbReference type="EMBL" id="CP013067">
    <property type="protein sequence ID" value="ALP41327.1"/>
    <property type="molecule type" value="Genomic_DNA"/>
</dbReference>
<name>A0A0S2SHZ5_9GAMM</name>
<reference evidence="3 4" key="2">
    <citation type="journal article" date="2016" name="Genome Announc.">
        <title>Complete Genome Sequence of the Highly Virulent Aeromonas schubertii Strain WL1483, Isolated from Diseased Snakehead Fish (Channa argus) in China.</title>
        <authorList>
            <person name="Liu L."/>
            <person name="Li N."/>
            <person name="Zhang D."/>
            <person name="Fu X."/>
            <person name="Shi C."/>
            <person name="Lin Q."/>
            <person name="Hao G."/>
        </authorList>
    </citation>
    <scope>NUCLEOTIDE SEQUENCE [LARGE SCALE GENOMIC DNA]</scope>
    <source>
        <strain evidence="3 4">WL1483</strain>
    </source>
</reference>
<dbReference type="SUPFAM" id="SSF53335">
    <property type="entry name" value="S-adenosyl-L-methionine-dependent methyltransferases"/>
    <property type="match status" value="1"/>
</dbReference>
<dbReference type="Gene3D" id="3.40.50.150">
    <property type="entry name" value="Vaccinia Virus protein VP39"/>
    <property type="match status" value="1"/>
</dbReference>
<keyword evidence="3" id="KW-0489">Methyltransferase</keyword>
<dbReference type="KEGG" id="asr:WL1483_1908"/>
<dbReference type="RefSeq" id="WP_060587749.1">
    <property type="nucleotide sequence ID" value="NZ_CP013067.1"/>
</dbReference>
<accession>A0A0S2SHZ5</accession>
<evidence type="ECO:0000313" key="3">
    <source>
        <dbReference type="EMBL" id="ALP41327.1"/>
    </source>
</evidence>
<dbReference type="InterPro" id="IPR041698">
    <property type="entry name" value="Methyltransf_25"/>
</dbReference>
<proteinExistence type="predicted"/>
<reference evidence="4" key="1">
    <citation type="submission" date="2015-10" db="EMBL/GenBank/DDBJ databases">
        <title>Complete Genome Sequence of Aeromonas schubertii strain WL1483.</title>
        <authorList>
            <person name="Liu L."/>
        </authorList>
    </citation>
    <scope>NUCLEOTIDE SEQUENCE [LARGE SCALE GENOMIC DNA]</scope>
    <source>
        <strain evidence="4">WL1483</strain>
    </source>
</reference>
<evidence type="ECO:0000259" key="2">
    <source>
        <dbReference type="Pfam" id="PF13649"/>
    </source>
</evidence>
<dbReference type="InterPro" id="IPR029063">
    <property type="entry name" value="SAM-dependent_MTases_sf"/>
</dbReference>
<gene>
    <name evidence="3" type="ORF">WL1483_1908</name>
</gene>
<dbReference type="GO" id="GO:0008168">
    <property type="term" value="F:methyltransferase activity"/>
    <property type="evidence" value="ECO:0007669"/>
    <property type="project" value="UniProtKB-KW"/>
</dbReference>
<dbReference type="GO" id="GO:0032259">
    <property type="term" value="P:methylation"/>
    <property type="evidence" value="ECO:0007669"/>
    <property type="project" value="UniProtKB-KW"/>
</dbReference>
<keyword evidence="1" id="KW-0620">Polyamine biosynthesis</keyword>
<sequence>MNFNLEARHPDTLLHLDHYSGRRLAVLEDADFRWLEIDDVVQSVLCRTTPEALCLPHLRMVQACLPDKATRMLELGLGGGGMTRHLAARWPGAEHHCVELDREVLELYRRFFQGGEQPTLHHADALAYLEREEATFDLILLDLFGQDGNPPLMFQPALYQALARRLGGTLLVNLLPRTRLELERVLHLCAEHLGQAELWPVPGYRNIILSLVYD</sequence>
<dbReference type="PANTHER" id="PTHR43317:SF1">
    <property type="entry name" value="THERMOSPERMINE SYNTHASE ACAULIS5"/>
    <property type="match status" value="1"/>
</dbReference>
<dbReference type="CDD" id="cd02440">
    <property type="entry name" value="AdoMet_MTases"/>
    <property type="match status" value="1"/>
</dbReference>
<dbReference type="AlphaFoldDB" id="A0A0S2SHZ5"/>
<protein>
    <submittedName>
        <fullName evidence="3">SAM-dependent methyltransferase</fullName>
    </submittedName>
</protein>
<evidence type="ECO:0000256" key="1">
    <source>
        <dbReference type="ARBA" id="ARBA00023115"/>
    </source>
</evidence>
<dbReference type="PATRIC" id="fig|652.5.peg.4034"/>
<dbReference type="GO" id="GO:0006596">
    <property type="term" value="P:polyamine biosynthetic process"/>
    <property type="evidence" value="ECO:0007669"/>
    <property type="project" value="UniProtKB-KW"/>
</dbReference>
<dbReference type="Pfam" id="PF13649">
    <property type="entry name" value="Methyltransf_25"/>
    <property type="match status" value="1"/>
</dbReference>
<dbReference type="Proteomes" id="UP000058114">
    <property type="component" value="Chromosome"/>
</dbReference>
<keyword evidence="3" id="KW-0808">Transferase</keyword>
<dbReference type="PANTHER" id="PTHR43317">
    <property type="entry name" value="THERMOSPERMINE SYNTHASE ACAULIS5"/>
    <property type="match status" value="1"/>
</dbReference>
<organism evidence="3 4">
    <name type="scientific">Aeromonas schubertii</name>
    <dbReference type="NCBI Taxonomy" id="652"/>
    <lineage>
        <taxon>Bacteria</taxon>
        <taxon>Pseudomonadati</taxon>
        <taxon>Pseudomonadota</taxon>
        <taxon>Gammaproteobacteria</taxon>
        <taxon>Aeromonadales</taxon>
        <taxon>Aeromonadaceae</taxon>
        <taxon>Aeromonas</taxon>
    </lineage>
</organism>
<feature type="domain" description="Methyltransferase" evidence="2">
    <location>
        <begin position="73"/>
        <end position="141"/>
    </location>
</feature>